<dbReference type="Pfam" id="PF00679">
    <property type="entry name" value="EFG_C"/>
    <property type="match status" value="1"/>
</dbReference>
<feature type="binding site" evidence="8">
    <location>
        <begin position="130"/>
        <end position="134"/>
    </location>
    <ligand>
        <name>GTP</name>
        <dbReference type="ChEBI" id="CHEBI:37565"/>
    </ligand>
</feature>
<keyword evidence="11" id="KW-1185">Reference proteome</keyword>
<dbReference type="InterPro" id="IPR035647">
    <property type="entry name" value="EFG_III/V"/>
</dbReference>
<dbReference type="GO" id="GO:0005525">
    <property type="term" value="F:GTP binding"/>
    <property type="evidence" value="ECO:0007669"/>
    <property type="project" value="UniProtKB-UniRule"/>
</dbReference>
<dbReference type="GO" id="GO:0097177">
    <property type="term" value="F:mitochondrial ribosome binding"/>
    <property type="evidence" value="ECO:0007669"/>
    <property type="project" value="TreeGrafter"/>
</dbReference>
<keyword evidence="6 8" id="KW-0342">GTP-binding</keyword>
<evidence type="ECO:0000313" key="10">
    <source>
        <dbReference type="EMBL" id="KAG0710045.1"/>
    </source>
</evidence>
<dbReference type="Proteomes" id="UP000770661">
    <property type="component" value="Unassembled WGS sequence"/>
</dbReference>
<dbReference type="Gene3D" id="3.40.50.300">
    <property type="entry name" value="P-loop containing nucleotide triphosphate hydrolases"/>
    <property type="match status" value="1"/>
</dbReference>
<evidence type="ECO:0000313" key="11">
    <source>
        <dbReference type="Proteomes" id="UP000770661"/>
    </source>
</evidence>
<dbReference type="FunFam" id="3.30.70.2570:FF:000001">
    <property type="entry name" value="Translation factor GUF1, mitochondrial"/>
    <property type="match status" value="1"/>
</dbReference>
<dbReference type="Gene3D" id="2.40.30.10">
    <property type="entry name" value="Translation factors"/>
    <property type="match status" value="1"/>
</dbReference>
<feature type="binding site" evidence="8">
    <location>
        <begin position="184"/>
        <end position="187"/>
    </location>
    <ligand>
        <name>GTP</name>
        <dbReference type="ChEBI" id="CHEBI:37565"/>
    </ligand>
</feature>
<dbReference type="PANTHER" id="PTHR43512">
    <property type="entry name" value="TRANSLATION FACTOR GUF1-RELATED"/>
    <property type="match status" value="1"/>
</dbReference>
<dbReference type="FunFam" id="3.40.50.300:FF:000078">
    <property type="entry name" value="Elongation factor 4"/>
    <property type="match status" value="1"/>
</dbReference>
<feature type="domain" description="Tr-type G" evidence="9">
    <location>
        <begin position="56"/>
        <end position="237"/>
    </location>
</feature>
<dbReference type="GO" id="GO:0005759">
    <property type="term" value="C:mitochondrial matrix"/>
    <property type="evidence" value="ECO:0007669"/>
    <property type="project" value="UniProtKB-UniRule"/>
</dbReference>
<dbReference type="InterPro" id="IPR006297">
    <property type="entry name" value="EF-4"/>
</dbReference>
<organism evidence="10 11">
    <name type="scientific">Chionoecetes opilio</name>
    <name type="common">Atlantic snow crab</name>
    <name type="synonym">Cancer opilio</name>
    <dbReference type="NCBI Taxonomy" id="41210"/>
    <lineage>
        <taxon>Eukaryota</taxon>
        <taxon>Metazoa</taxon>
        <taxon>Ecdysozoa</taxon>
        <taxon>Arthropoda</taxon>
        <taxon>Crustacea</taxon>
        <taxon>Multicrustacea</taxon>
        <taxon>Malacostraca</taxon>
        <taxon>Eumalacostraca</taxon>
        <taxon>Eucarida</taxon>
        <taxon>Decapoda</taxon>
        <taxon>Pleocyemata</taxon>
        <taxon>Brachyura</taxon>
        <taxon>Eubrachyura</taxon>
        <taxon>Majoidea</taxon>
        <taxon>Majidae</taxon>
        <taxon>Chionoecetes</taxon>
    </lineage>
</organism>
<dbReference type="SUPFAM" id="SSF52540">
    <property type="entry name" value="P-loop containing nucleoside triphosphate hydrolases"/>
    <property type="match status" value="1"/>
</dbReference>
<keyword evidence="3 8" id="KW-0999">Mitochondrion inner membrane</keyword>
<evidence type="ECO:0000256" key="5">
    <source>
        <dbReference type="ARBA" id="ARBA00023128"/>
    </source>
</evidence>
<dbReference type="EC" id="3.6.5.n1" evidence="8"/>
<dbReference type="PROSITE" id="PS51722">
    <property type="entry name" value="G_TR_2"/>
    <property type="match status" value="1"/>
</dbReference>
<keyword evidence="8" id="KW-0648">Protein biosynthesis</keyword>
<dbReference type="NCBIfam" id="TIGR00231">
    <property type="entry name" value="small_GTP"/>
    <property type="match status" value="1"/>
</dbReference>
<keyword evidence="5 8" id="KW-0496">Mitochondrion</keyword>
<dbReference type="EMBL" id="JACEEZ010024578">
    <property type="protein sequence ID" value="KAG0710045.1"/>
    <property type="molecule type" value="Genomic_DNA"/>
</dbReference>
<dbReference type="CDD" id="cd03709">
    <property type="entry name" value="lepA_C"/>
    <property type="match status" value="1"/>
</dbReference>
<dbReference type="HAMAP" id="MF_00071">
    <property type="entry name" value="LepA"/>
    <property type="match status" value="1"/>
</dbReference>
<dbReference type="InterPro" id="IPR027417">
    <property type="entry name" value="P-loop_NTPase"/>
</dbReference>
<dbReference type="InterPro" id="IPR000795">
    <property type="entry name" value="T_Tr_GTP-bd_dom"/>
</dbReference>
<evidence type="ECO:0000256" key="4">
    <source>
        <dbReference type="ARBA" id="ARBA00022801"/>
    </source>
</evidence>
<dbReference type="NCBIfam" id="TIGR01393">
    <property type="entry name" value="lepA"/>
    <property type="match status" value="1"/>
</dbReference>
<dbReference type="CDD" id="cd01890">
    <property type="entry name" value="LepA"/>
    <property type="match status" value="1"/>
</dbReference>
<dbReference type="GO" id="GO:0005743">
    <property type="term" value="C:mitochondrial inner membrane"/>
    <property type="evidence" value="ECO:0007669"/>
    <property type="project" value="UniProtKB-SubCell"/>
</dbReference>
<reference evidence="10" key="1">
    <citation type="submission" date="2020-07" db="EMBL/GenBank/DDBJ databases">
        <title>The High-quality genome of the commercially important snow crab, Chionoecetes opilio.</title>
        <authorList>
            <person name="Jeong J.-H."/>
            <person name="Ryu S."/>
        </authorList>
    </citation>
    <scope>NUCLEOTIDE SEQUENCE</scope>
    <source>
        <strain evidence="10">MADBK_172401_WGS</strain>
        <tissue evidence="10">Digestive gland</tissue>
    </source>
</reference>
<keyword evidence="4 8" id="KW-0378">Hydrolase</keyword>
<evidence type="ECO:0000256" key="3">
    <source>
        <dbReference type="ARBA" id="ARBA00022792"/>
    </source>
</evidence>
<evidence type="ECO:0000256" key="1">
    <source>
        <dbReference type="ARBA" id="ARBA00005454"/>
    </source>
</evidence>
<evidence type="ECO:0000256" key="8">
    <source>
        <dbReference type="HAMAP-Rule" id="MF_03137"/>
    </source>
</evidence>
<name>A0A8J4XW56_CHIOP</name>
<keyword evidence="7 8" id="KW-0472">Membrane</keyword>
<dbReference type="GO" id="GO:0006412">
    <property type="term" value="P:translation"/>
    <property type="evidence" value="ECO:0007669"/>
    <property type="project" value="UniProtKB-KW"/>
</dbReference>
<dbReference type="Gene3D" id="3.30.70.2570">
    <property type="entry name" value="Elongation factor 4, C-terminal domain"/>
    <property type="match status" value="1"/>
</dbReference>
<dbReference type="InterPro" id="IPR004161">
    <property type="entry name" value="EFTu-like_2"/>
</dbReference>
<dbReference type="GO" id="GO:0045727">
    <property type="term" value="P:positive regulation of translation"/>
    <property type="evidence" value="ECO:0007669"/>
    <property type="project" value="UniProtKB-UniRule"/>
</dbReference>
<comment type="similarity">
    <text evidence="8">Belongs to the GTP-binding elongation factor family. LepA subfamily.</text>
</comment>
<dbReference type="SUPFAM" id="SSF50447">
    <property type="entry name" value="Translation proteins"/>
    <property type="match status" value="1"/>
</dbReference>
<comment type="similarity">
    <text evidence="1">Belongs to the TRAFAC class translation factor GTPase superfamily. Classic translation factor GTPase family. LepA subfamily.</text>
</comment>
<dbReference type="PANTHER" id="PTHR43512:SF7">
    <property type="entry name" value="TRANSLATION FACTOR GUF1, MITOCHONDRIAL"/>
    <property type="match status" value="1"/>
</dbReference>
<comment type="function">
    <text evidence="8">Promotes mitochondrial protein synthesis. May act as a fidelity factor of the translation reaction, by catalyzing a one-codon backward translocation of tRNAs on improperly translocated ribosomes. Binds to mitochondrial ribosomes in a GTP-dependent manner.</text>
</comment>
<dbReference type="OrthoDB" id="1074at2759"/>
<keyword evidence="2 8" id="KW-0547">Nucleotide-binding</keyword>
<feature type="binding site" evidence="8">
    <location>
        <begin position="65"/>
        <end position="72"/>
    </location>
    <ligand>
        <name>GTP</name>
        <dbReference type="ChEBI" id="CHEBI:37565"/>
    </ligand>
</feature>
<sequence length="726" mass="80296">MLLSSRLITRISHKSIRGLGGPVTPVVRGVHVTARRLCHSQDAKSDGPGSTKFPLERIRNFSIIAHVDHGKSTLADRILEITGAIKADTKNKQVLDKLQVERERGITVKAQTASVTYRYEGKDYLLNLIDTPGHVDFTYEVSRSLSACQGVVLLVDANQGVQAQTVANFYLAFTNELAIIPVLNKIDLKNADPEAVKEQMFNLFEINPDDVLQVSAKLGLGVSDMLEAVIKGVPSPADRCNVEAPLRLLLFDSWFDKYKGVVCLVSVVDGCLTKGAQITSSQSGKSYEVKDLGILAPHEISTEELYTGQVGYFSANIRNTKEALVGDTFFLKGEACQPLSGFREAKPLVFAGVYPNDQTEHGQLKAAIERLCLNDRSVSVSVESSSALGQGWRLGFLGLLHMDVFNQRLEQEHGTQVIMTTPSVPYKVRLQGAKSIQQYQGEEVIINNPAHWPDPLNIVETSEPTVMGTIITPVTYLGDIIGLCQGRRGVQKTIRNIDQNRIIMHYYLPLNEIVVDFYDVLKSLSSGYATFDYEELGFELSYLVKLDILLNGHVIPELSTIVHTSKARTEGKRVVEKLKDTLPKQLFTIAVQAAVGGTILARANIKAMRKDVTAKCYGGDITRKMKLLKRQAEGKKKQMKMYDLDGNPFYITPDPILNICIGTVSFSPLACPVDDFEWSKCADNILTLLAEDYDVVAVYCYTIPSRGCRKYLTNIAKIIQEARSPS</sequence>
<dbReference type="InterPro" id="IPR038363">
    <property type="entry name" value="LepA_C_sf"/>
</dbReference>
<evidence type="ECO:0000256" key="2">
    <source>
        <dbReference type="ARBA" id="ARBA00022741"/>
    </source>
</evidence>
<dbReference type="CDD" id="cd03699">
    <property type="entry name" value="EF4_II"/>
    <property type="match status" value="1"/>
</dbReference>
<dbReference type="PROSITE" id="PS00301">
    <property type="entry name" value="G_TR_1"/>
    <property type="match status" value="1"/>
</dbReference>
<dbReference type="InterPro" id="IPR005225">
    <property type="entry name" value="Small_GTP-bd"/>
</dbReference>
<evidence type="ECO:0000259" key="9">
    <source>
        <dbReference type="PROSITE" id="PS51722"/>
    </source>
</evidence>
<protein>
    <recommendedName>
        <fullName evidence="8">Translation factor GUF1 homolog, mitochondrial</fullName>
        <ecNumber evidence="8">3.6.5.n1</ecNumber>
    </recommendedName>
    <alternativeName>
        <fullName evidence="8">Elongation factor 4 homolog</fullName>
        <shortName evidence="8">EF-4</shortName>
    </alternativeName>
    <alternativeName>
        <fullName evidence="8">GTPase GUF1 homolog</fullName>
    </alternativeName>
    <alternativeName>
        <fullName evidence="8">Ribosomal back-translocase</fullName>
    </alternativeName>
</protein>
<comment type="subcellular location">
    <subcellularLocation>
        <location evidence="8">Mitochondrion inner membrane</location>
        <topology evidence="8">Peripheral membrane protein</topology>
        <orientation evidence="8">Matrix side</orientation>
    </subcellularLocation>
</comment>
<dbReference type="Gene3D" id="3.30.70.240">
    <property type="match status" value="1"/>
</dbReference>
<dbReference type="InterPro" id="IPR035654">
    <property type="entry name" value="LepA_IV"/>
</dbReference>
<proteinExistence type="inferred from homology"/>
<dbReference type="GO" id="GO:0003924">
    <property type="term" value="F:GTPase activity"/>
    <property type="evidence" value="ECO:0007669"/>
    <property type="project" value="UniProtKB-UniRule"/>
</dbReference>
<dbReference type="Pfam" id="PF03144">
    <property type="entry name" value="GTP_EFTU_D2"/>
    <property type="match status" value="1"/>
</dbReference>
<dbReference type="Pfam" id="PF00009">
    <property type="entry name" value="GTP_EFTU"/>
    <property type="match status" value="1"/>
</dbReference>
<dbReference type="InterPro" id="IPR013842">
    <property type="entry name" value="LepA_CTD"/>
</dbReference>
<evidence type="ECO:0000256" key="6">
    <source>
        <dbReference type="ARBA" id="ARBA00023134"/>
    </source>
</evidence>
<dbReference type="FunFam" id="3.30.70.240:FF:000007">
    <property type="entry name" value="Translation factor GUF1, mitochondrial"/>
    <property type="match status" value="1"/>
</dbReference>
<comment type="catalytic activity">
    <reaction evidence="8">
        <text>GTP + H2O = GDP + phosphate + H(+)</text>
        <dbReference type="Rhea" id="RHEA:19669"/>
        <dbReference type="ChEBI" id="CHEBI:15377"/>
        <dbReference type="ChEBI" id="CHEBI:15378"/>
        <dbReference type="ChEBI" id="CHEBI:37565"/>
        <dbReference type="ChEBI" id="CHEBI:43474"/>
        <dbReference type="ChEBI" id="CHEBI:58189"/>
        <dbReference type="EC" id="3.6.5.n1"/>
    </reaction>
</comment>
<dbReference type="AlphaFoldDB" id="A0A8J4XW56"/>
<dbReference type="SUPFAM" id="SSF54980">
    <property type="entry name" value="EF-G C-terminal domain-like"/>
    <property type="match status" value="2"/>
</dbReference>
<evidence type="ECO:0000256" key="7">
    <source>
        <dbReference type="ARBA" id="ARBA00023136"/>
    </source>
</evidence>
<dbReference type="FunFam" id="3.30.70.870:FF:000004">
    <property type="entry name" value="Translation factor GUF1, mitochondrial"/>
    <property type="match status" value="1"/>
</dbReference>
<dbReference type="FunFam" id="2.40.30.10:FF:000015">
    <property type="entry name" value="Translation factor GUF1, mitochondrial"/>
    <property type="match status" value="1"/>
</dbReference>
<dbReference type="Gene3D" id="3.30.70.870">
    <property type="entry name" value="Elongation Factor G (Translational Gtpase), domain 3"/>
    <property type="match status" value="1"/>
</dbReference>
<dbReference type="InterPro" id="IPR000640">
    <property type="entry name" value="EFG_V-like"/>
</dbReference>
<dbReference type="InterPro" id="IPR009000">
    <property type="entry name" value="Transl_B-barrel_sf"/>
</dbReference>
<dbReference type="InterPro" id="IPR031157">
    <property type="entry name" value="G_TR_CS"/>
</dbReference>
<gene>
    <name evidence="10" type="primary">GUF1</name>
    <name evidence="10" type="ORF">GWK47_023637</name>
</gene>
<comment type="caution">
    <text evidence="10">The sequence shown here is derived from an EMBL/GenBank/DDBJ whole genome shotgun (WGS) entry which is preliminary data.</text>
</comment>
<accession>A0A8J4XW56</accession>
<dbReference type="Pfam" id="PF06421">
    <property type="entry name" value="LepA_C"/>
    <property type="match status" value="1"/>
</dbReference>
<dbReference type="PRINTS" id="PR00315">
    <property type="entry name" value="ELONGATNFCT"/>
</dbReference>